<proteinExistence type="predicted"/>
<reference evidence="2" key="1">
    <citation type="submission" date="2023-07" db="EMBL/GenBank/DDBJ databases">
        <title>Genome content predicts the carbon catabolic preferences of heterotrophic bacteria.</title>
        <authorList>
            <person name="Gralka M."/>
        </authorList>
    </citation>
    <scope>NUCLEOTIDE SEQUENCE</scope>
    <source>
        <strain evidence="2">E2R20</strain>
    </source>
</reference>
<comment type="caution">
    <text evidence="2">The sequence shown here is derived from an EMBL/GenBank/DDBJ whole genome shotgun (WGS) entry which is preliminary data.</text>
</comment>
<keyword evidence="1" id="KW-0472">Membrane</keyword>
<evidence type="ECO:0000313" key="3">
    <source>
        <dbReference type="Proteomes" id="UP001170310"/>
    </source>
</evidence>
<sequence length="70" mass="7969">MYWDDKRVELKDKTLRDWANNMMWAGVGIMFLFAAGYGVEIFAPVDALQNVDIFGFTFTLTLTDAVLMLA</sequence>
<dbReference type="RefSeq" id="WP_303522483.1">
    <property type="nucleotide sequence ID" value="NZ_JAUOQO010000635.1"/>
</dbReference>
<dbReference type="EMBL" id="JAUOQO010000635">
    <property type="protein sequence ID" value="MDO6575412.1"/>
    <property type="molecule type" value="Genomic_DNA"/>
</dbReference>
<dbReference type="Proteomes" id="UP001170310">
    <property type="component" value="Unassembled WGS sequence"/>
</dbReference>
<feature type="non-terminal residue" evidence="2">
    <location>
        <position position="70"/>
    </location>
</feature>
<evidence type="ECO:0000256" key="1">
    <source>
        <dbReference type="SAM" id="Phobius"/>
    </source>
</evidence>
<keyword evidence="1" id="KW-1133">Transmembrane helix</keyword>
<evidence type="ECO:0000313" key="2">
    <source>
        <dbReference type="EMBL" id="MDO6575412.1"/>
    </source>
</evidence>
<feature type="transmembrane region" description="Helical" evidence="1">
    <location>
        <begin position="21"/>
        <end position="39"/>
    </location>
</feature>
<gene>
    <name evidence="2" type="ORF">Q4528_14950</name>
</gene>
<name>A0AAW7YWS5_9STAP</name>
<keyword evidence="3" id="KW-1185">Reference proteome</keyword>
<organism evidence="2 3">
    <name type="scientific">Staphylococcus pasteuri_A</name>
    <dbReference type="NCBI Taxonomy" id="3062664"/>
    <lineage>
        <taxon>Bacteria</taxon>
        <taxon>Bacillati</taxon>
        <taxon>Bacillota</taxon>
        <taxon>Bacilli</taxon>
        <taxon>Bacillales</taxon>
        <taxon>Staphylococcaceae</taxon>
        <taxon>Staphylococcus</taxon>
    </lineage>
</organism>
<protein>
    <submittedName>
        <fullName evidence="2">Uncharacterized protein</fullName>
    </submittedName>
</protein>
<dbReference type="AlphaFoldDB" id="A0AAW7YWS5"/>
<keyword evidence="1" id="KW-0812">Transmembrane</keyword>
<accession>A0AAW7YWS5</accession>